<evidence type="ECO:0000256" key="8">
    <source>
        <dbReference type="SAM" id="Phobius"/>
    </source>
</evidence>
<dbReference type="GO" id="GO:0005886">
    <property type="term" value="C:plasma membrane"/>
    <property type="evidence" value="ECO:0007669"/>
    <property type="project" value="UniProtKB-SubCell"/>
</dbReference>
<evidence type="ECO:0000256" key="1">
    <source>
        <dbReference type="ARBA" id="ARBA00004651"/>
    </source>
</evidence>
<organism evidence="10">
    <name type="scientific">freshwater metagenome</name>
    <dbReference type="NCBI Taxonomy" id="449393"/>
    <lineage>
        <taxon>unclassified sequences</taxon>
        <taxon>metagenomes</taxon>
        <taxon>ecological metagenomes</taxon>
    </lineage>
</organism>
<evidence type="ECO:0000256" key="2">
    <source>
        <dbReference type="ARBA" id="ARBA00022475"/>
    </source>
</evidence>
<dbReference type="GO" id="GO:1903425">
    <property type="term" value="F:fluoride transmembrane transporter activity"/>
    <property type="evidence" value="ECO:0007669"/>
    <property type="project" value="TreeGrafter"/>
</dbReference>
<dbReference type="EMBL" id="CAFBPB010000030">
    <property type="protein sequence ID" value="CAB4999730.1"/>
    <property type="molecule type" value="Genomic_DNA"/>
</dbReference>
<protein>
    <submittedName>
        <fullName evidence="10">Unannotated protein</fullName>
    </submittedName>
</protein>
<feature type="transmembrane region" description="Helical" evidence="8">
    <location>
        <begin position="27"/>
        <end position="47"/>
    </location>
</feature>
<comment type="subcellular location">
    <subcellularLocation>
        <location evidence="1">Cell membrane</location>
        <topology evidence="1">Multi-pass membrane protein</topology>
    </subcellularLocation>
</comment>
<evidence type="ECO:0000256" key="6">
    <source>
        <dbReference type="ARBA" id="ARBA00035120"/>
    </source>
</evidence>
<keyword evidence="4 8" id="KW-1133">Transmembrane helix</keyword>
<evidence type="ECO:0000313" key="9">
    <source>
        <dbReference type="EMBL" id="CAB4930274.1"/>
    </source>
</evidence>
<evidence type="ECO:0000256" key="3">
    <source>
        <dbReference type="ARBA" id="ARBA00022692"/>
    </source>
</evidence>
<name>A0A6J7P257_9ZZZZ</name>
<comment type="catalytic activity">
    <reaction evidence="7">
        <text>fluoride(in) = fluoride(out)</text>
        <dbReference type="Rhea" id="RHEA:76159"/>
        <dbReference type="ChEBI" id="CHEBI:17051"/>
    </reaction>
    <physiologicalReaction direction="left-to-right" evidence="7">
        <dbReference type="Rhea" id="RHEA:76160"/>
    </physiologicalReaction>
</comment>
<keyword evidence="5 8" id="KW-0472">Membrane</keyword>
<reference evidence="10" key="1">
    <citation type="submission" date="2020-05" db="EMBL/GenBank/DDBJ databases">
        <authorList>
            <person name="Chiriac C."/>
            <person name="Salcher M."/>
            <person name="Ghai R."/>
            <person name="Kavagutti S V."/>
        </authorList>
    </citation>
    <scope>NUCLEOTIDE SEQUENCE</scope>
</reference>
<evidence type="ECO:0000256" key="4">
    <source>
        <dbReference type="ARBA" id="ARBA00022989"/>
    </source>
</evidence>
<evidence type="ECO:0000313" key="10">
    <source>
        <dbReference type="EMBL" id="CAB4999730.1"/>
    </source>
</evidence>
<feature type="transmembrane region" description="Helical" evidence="8">
    <location>
        <begin position="59"/>
        <end position="78"/>
    </location>
</feature>
<dbReference type="PANTHER" id="PTHR28259:SF1">
    <property type="entry name" value="FLUORIDE EXPORT PROTEIN 1-RELATED"/>
    <property type="match status" value="1"/>
</dbReference>
<feature type="transmembrane region" description="Helical" evidence="8">
    <location>
        <begin position="84"/>
        <end position="105"/>
    </location>
</feature>
<dbReference type="EMBL" id="CAFBNG010000002">
    <property type="protein sequence ID" value="CAB4930274.1"/>
    <property type="molecule type" value="Genomic_DNA"/>
</dbReference>
<keyword evidence="2" id="KW-1003">Cell membrane</keyword>
<dbReference type="InterPro" id="IPR003691">
    <property type="entry name" value="FluC"/>
</dbReference>
<proteinExistence type="inferred from homology"/>
<evidence type="ECO:0000256" key="5">
    <source>
        <dbReference type="ARBA" id="ARBA00023136"/>
    </source>
</evidence>
<comment type="similarity">
    <text evidence="6">Belongs to the fluoride channel Fluc/FEX (TC 1.A.43) family.</text>
</comment>
<sequence>MKYLVVAIGGVLGSLLRWMLATQSNSAIGTLVANLSGVALTAFLLVFIERHGSQLLRHFFLPGFCGGLTTFSALALEAVNGAGFIYLLVTIALSLLIVAIVIPLARRIVSVNS</sequence>
<keyword evidence="3 8" id="KW-0812">Transmembrane</keyword>
<dbReference type="AlphaFoldDB" id="A0A6J7P257"/>
<gene>
    <name evidence="9" type="ORF">UFOPK3774_00025</name>
    <name evidence="10" type="ORF">UFOPK4049_00357</name>
</gene>
<dbReference type="PANTHER" id="PTHR28259">
    <property type="entry name" value="FLUORIDE EXPORT PROTEIN 1-RELATED"/>
    <property type="match status" value="1"/>
</dbReference>
<evidence type="ECO:0000256" key="7">
    <source>
        <dbReference type="ARBA" id="ARBA00035585"/>
    </source>
</evidence>
<dbReference type="Pfam" id="PF02537">
    <property type="entry name" value="CRCB"/>
    <property type="match status" value="1"/>
</dbReference>
<accession>A0A6J7P257</accession>